<dbReference type="AlphaFoldDB" id="A0A2J7PXV1"/>
<proteinExistence type="predicted"/>
<evidence type="ECO:0000256" key="1">
    <source>
        <dbReference type="SAM" id="MobiDB-lite"/>
    </source>
</evidence>
<dbReference type="InterPro" id="IPR036691">
    <property type="entry name" value="Endo/exonu/phosph_ase_sf"/>
</dbReference>
<evidence type="ECO:0008006" key="4">
    <source>
        <dbReference type="Google" id="ProtNLM"/>
    </source>
</evidence>
<reference evidence="2 3" key="1">
    <citation type="submission" date="2017-12" db="EMBL/GenBank/DDBJ databases">
        <title>Hemimetabolous genomes reveal molecular basis of termite eusociality.</title>
        <authorList>
            <person name="Harrison M.C."/>
            <person name="Jongepier E."/>
            <person name="Robertson H.M."/>
            <person name="Arning N."/>
            <person name="Bitard-Feildel T."/>
            <person name="Chao H."/>
            <person name="Childers C.P."/>
            <person name="Dinh H."/>
            <person name="Doddapaneni H."/>
            <person name="Dugan S."/>
            <person name="Gowin J."/>
            <person name="Greiner C."/>
            <person name="Han Y."/>
            <person name="Hu H."/>
            <person name="Hughes D.S.T."/>
            <person name="Huylmans A.-K."/>
            <person name="Kemena C."/>
            <person name="Kremer L.P.M."/>
            <person name="Lee S.L."/>
            <person name="Lopez-Ezquerra A."/>
            <person name="Mallet L."/>
            <person name="Monroy-Kuhn J.M."/>
            <person name="Moser A."/>
            <person name="Murali S.C."/>
            <person name="Muzny D.M."/>
            <person name="Otani S."/>
            <person name="Piulachs M.-D."/>
            <person name="Poelchau M."/>
            <person name="Qu J."/>
            <person name="Schaub F."/>
            <person name="Wada-Katsumata A."/>
            <person name="Worley K.C."/>
            <person name="Xie Q."/>
            <person name="Ylla G."/>
            <person name="Poulsen M."/>
            <person name="Gibbs R.A."/>
            <person name="Schal C."/>
            <person name="Richards S."/>
            <person name="Belles X."/>
            <person name="Korb J."/>
            <person name="Bornberg-Bauer E."/>
        </authorList>
    </citation>
    <scope>NUCLEOTIDE SEQUENCE [LARGE SCALE GENOMIC DNA]</scope>
    <source>
        <tissue evidence="2">Whole body</tissue>
    </source>
</reference>
<feature type="compositionally biased region" description="Basic residues" evidence="1">
    <location>
        <begin position="265"/>
        <end position="276"/>
    </location>
</feature>
<evidence type="ECO:0000313" key="2">
    <source>
        <dbReference type="EMBL" id="PNF21163.1"/>
    </source>
</evidence>
<name>A0A2J7PXV1_9NEOP</name>
<accession>A0A2J7PXV1</accession>
<comment type="caution">
    <text evidence="2">The sequence shown here is derived from an EMBL/GenBank/DDBJ whole genome shotgun (WGS) entry which is preliminary data.</text>
</comment>
<dbReference type="Proteomes" id="UP000235965">
    <property type="component" value="Unassembled WGS sequence"/>
</dbReference>
<sequence>MRVELVTDRISYKKLKGHWCDIIITNVHAPTEDKIHDIRGWFYEEVEHVFDNFLKYPMKILVGDFNAKVAREDIFKQKIRNESLHEISNDNGVREVNLATSENITVKSTMFLHCDIHKFTWTSPEAKIQNQIDHILIDRRRHSSKFDVQSFRAADRDTDQCPVVAKVRERPAVSKQTTHTIHMERFNLKILNEVEGWVLKKTGRHPQRDELPCESGTADKGDRQEDVRSSKNRVAQEKRRQEKLYQGEVLGKNLGIQRKSAESPRRKKGNKEHRRQTAAISEEKCANQGRQRMV</sequence>
<organism evidence="2 3">
    <name type="scientific">Cryptotermes secundus</name>
    <dbReference type="NCBI Taxonomy" id="105785"/>
    <lineage>
        <taxon>Eukaryota</taxon>
        <taxon>Metazoa</taxon>
        <taxon>Ecdysozoa</taxon>
        <taxon>Arthropoda</taxon>
        <taxon>Hexapoda</taxon>
        <taxon>Insecta</taxon>
        <taxon>Pterygota</taxon>
        <taxon>Neoptera</taxon>
        <taxon>Polyneoptera</taxon>
        <taxon>Dictyoptera</taxon>
        <taxon>Blattodea</taxon>
        <taxon>Blattoidea</taxon>
        <taxon>Termitoidae</taxon>
        <taxon>Kalotermitidae</taxon>
        <taxon>Cryptotermitinae</taxon>
        <taxon>Cryptotermes</taxon>
    </lineage>
</organism>
<dbReference type="STRING" id="105785.A0A2J7PXV1"/>
<dbReference type="Gene3D" id="3.60.10.10">
    <property type="entry name" value="Endonuclease/exonuclease/phosphatase"/>
    <property type="match status" value="1"/>
</dbReference>
<evidence type="ECO:0000313" key="3">
    <source>
        <dbReference type="Proteomes" id="UP000235965"/>
    </source>
</evidence>
<keyword evidence="3" id="KW-1185">Reference proteome</keyword>
<protein>
    <recommendedName>
        <fullName evidence="4">Endonuclease/exonuclease/phosphatase domain-containing protein</fullName>
    </recommendedName>
</protein>
<dbReference type="EMBL" id="NEVH01020852">
    <property type="protein sequence ID" value="PNF21163.1"/>
    <property type="molecule type" value="Genomic_DNA"/>
</dbReference>
<dbReference type="SUPFAM" id="SSF56219">
    <property type="entry name" value="DNase I-like"/>
    <property type="match status" value="1"/>
</dbReference>
<gene>
    <name evidence="2" type="ORF">B7P43_G05096</name>
</gene>
<dbReference type="InParanoid" id="A0A2J7PXV1"/>
<feature type="compositionally biased region" description="Basic and acidic residues" evidence="1">
    <location>
        <begin position="206"/>
        <end position="245"/>
    </location>
</feature>
<feature type="region of interest" description="Disordered" evidence="1">
    <location>
        <begin position="204"/>
        <end position="294"/>
    </location>
</feature>